<dbReference type="AlphaFoldDB" id="A0A0D7AMX7"/>
<dbReference type="Pfam" id="PF10979">
    <property type="entry name" value="DUF2786"/>
    <property type="match status" value="1"/>
</dbReference>
<dbReference type="OrthoDB" id="3067443at2759"/>
<feature type="compositionally biased region" description="Basic residues" evidence="1">
    <location>
        <begin position="50"/>
        <end position="67"/>
    </location>
</feature>
<protein>
    <recommendedName>
        <fullName evidence="3">DUF2786 domain-containing protein</fullName>
    </recommendedName>
</protein>
<evidence type="ECO:0000256" key="2">
    <source>
        <dbReference type="SAM" id="Phobius"/>
    </source>
</evidence>
<sequence>MHHEKRGQKRKDVSDEFHGGSDYYNSDDESDSDGAQAFDDGDWKPNPKSPKPKRAKAPKAVPKKPKVVKLPAKAEIVNLATDEPVGGKGDSQERLSKIDASVLNRIKKALSLANHVGTGEEEARVALRMASKLMERHNITQAEVLSQQSAEEKLKRYAQFYGSQWGIVQHEIRRMSPRHTDADENKVYNLILTWSLENKEAKGRHGKKYVLKISFILALLVSVTFVVHIAWALPGLIHLAQKEKEEEKKKAIEHEYKLLLERRRQEAAEDARNLARLEDPKTTAVEQLLVEGRSGDAGDVEVKSEDERGHLTEVPPVDKKVKIEEVDDDNGIPPSPPSHIRSSLKKEQNDDTWASVSRMDDVRSKVESDNDDSDDDFSCGGYFSDQEFTKATFCDEDDVDDLMDLDAAVPRVRKRSSASPLPLVFTHSPPPVDNEDDGFDAGDVKCEETTWQSVGQLIAFREDTKAIGDEYLKSQGVKLKRKRDPRFLIRDDNAQRVYKQGKKDAEKIDVKRRRIKGPNDD</sequence>
<feature type="region of interest" description="Disordered" evidence="1">
    <location>
        <begin position="1"/>
        <end position="67"/>
    </location>
</feature>
<gene>
    <name evidence="4" type="ORF">FISHEDRAFT_55663</name>
</gene>
<evidence type="ECO:0000256" key="1">
    <source>
        <dbReference type="SAM" id="MobiDB-lite"/>
    </source>
</evidence>
<evidence type="ECO:0000313" key="5">
    <source>
        <dbReference type="Proteomes" id="UP000054144"/>
    </source>
</evidence>
<keyword evidence="2" id="KW-1133">Transmembrane helix</keyword>
<organism evidence="4 5">
    <name type="scientific">Fistulina hepatica ATCC 64428</name>
    <dbReference type="NCBI Taxonomy" id="1128425"/>
    <lineage>
        <taxon>Eukaryota</taxon>
        <taxon>Fungi</taxon>
        <taxon>Dikarya</taxon>
        <taxon>Basidiomycota</taxon>
        <taxon>Agaricomycotina</taxon>
        <taxon>Agaricomycetes</taxon>
        <taxon>Agaricomycetidae</taxon>
        <taxon>Agaricales</taxon>
        <taxon>Fistulinaceae</taxon>
        <taxon>Fistulina</taxon>
    </lineage>
</organism>
<feature type="region of interest" description="Disordered" evidence="1">
    <location>
        <begin position="416"/>
        <end position="441"/>
    </location>
</feature>
<feature type="region of interest" description="Disordered" evidence="1">
    <location>
        <begin position="295"/>
        <end position="377"/>
    </location>
</feature>
<feature type="region of interest" description="Disordered" evidence="1">
    <location>
        <begin position="491"/>
        <end position="521"/>
    </location>
</feature>
<keyword evidence="2" id="KW-0812">Transmembrane</keyword>
<keyword evidence="5" id="KW-1185">Reference proteome</keyword>
<dbReference type="EMBL" id="KN881630">
    <property type="protein sequence ID" value="KIY52671.1"/>
    <property type="molecule type" value="Genomic_DNA"/>
</dbReference>
<keyword evidence="2" id="KW-0472">Membrane</keyword>
<feature type="domain" description="DUF2786" evidence="3">
    <location>
        <begin position="102"/>
        <end position="141"/>
    </location>
</feature>
<feature type="compositionally biased region" description="Basic and acidic residues" evidence="1">
    <location>
        <begin position="10"/>
        <end position="19"/>
    </location>
</feature>
<proteinExistence type="predicted"/>
<reference evidence="4 5" key="1">
    <citation type="journal article" date="2015" name="Fungal Genet. Biol.">
        <title>Evolution of novel wood decay mechanisms in Agaricales revealed by the genome sequences of Fistulina hepatica and Cylindrobasidium torrendii.</title>
        <authorList>
            <person name="Floudas D."/>
            <person name="Held B.W."/>
            <person name="Riley R."/>
            <person name="Nagy L.G."/>
            <person name="Koehler G."/>
            <person name="Ransdell A.S."/>
            <person name="Younus H."/>
            <person name="Chow J."/>
            <person name="Chiniquy J."/>
            <person name="Lipzen A."/>
            <person name="Tritt A."/>
            <person name="Sun H."/>
            <person name="Haridas S."/>
            <person name="LaButti K."/>
            <person name="Ohm R.A."/>
            <person name="Kues U."/>
            <person name="Blanchette R.A."/>
            <person name="Grigoriev I.V."/>
            <person name="Minto R.E."/>
            <person name="Hibbett D.S."/>
        </authorList>
    </citation>
    <scope>NUCLEOTIDE SEQUENCE [LARGE SCALE GENOMIC DNA]</scope>
    <source>
        <strain evidence="4 5">ATCC 64428</strain>
    </source>
</reference>
<feature type="compositionally biased region" description="Basic residues" evidence="1">
    <location>
        <begin position="510"/>
        <end position="521"/>
    </location>
</feature>
<feature type="compositionally biased region" description="Basic and acidic residues" evidence="1">
    <location>
        <begin position="295"/>
        <end position="324"/>
    </location>
</feature>
<accession>A0A0D7AMX7</accession>
<dbReference type="InterPro" id="IPR024498">
    <property type="entry name" value="DUF2786"/>
</dbReference>
<feature type="transmembrane region" description="Helical" evidence="2">
    <location>
        <begin position="209"/>
        <end position="233"/>
    </location>
</feature>
<name>A0A0D7AMX7_9AGAR</name>
<evidence type="ECO:0000313" key="4">
    <source>
        <dbReference type="EMBL" id="KIY52671.1"/>
    </source>
</evidence>
<evidence type="ECO:0000259" key="3">
    <source>
        <dbReference type="Pfam" id="PF10979"/>
    </source>
</evidence>
<feature type="compositionally biased region" description="Basic and acidic residues" evidence="1">
    <location>
        <begin position="358"/>
        <end position="368"/>
    </location>
</feature>
<dbReference type="Proteomes" id="UP000054144">
    <property type="component" value="Unassembled WGS sequence"/>
</dbReference>